<proteinExistence type="predicted"/>
<sequence>MKSKPEKITELHDYLAYWLHRQSDSVLKKFERTLAEYGVTHAQWYVLITIYHQDADTPQSIAKRIDIDIGSVSRVIDRLVAKGLLVKRPHAEDKRSVFLELTTDGEKVISTLAAIARQQEGEWRACLTETETKAFGAALYKLLEAQGIQPTGRLWTKFRT</sequence>
<dbReference type="Proteomes" id="UP000266327">
    <property type="component" value="Unassembled WGS sequence"/>
</dbReference>
<feature type="domain" description="HTH marR-type" evidence="4">
    <location>
        <begin position="12"/>
        <end position="144"/>
    </location>
</feature>
<dbReference type="GO" id="GO:0003700">
    <property type="term" value="F:DNA-binding transcription factor activity"/>
    <property type="evidence" value="ECO:0007669"/>
    <property type="project" value="InterPro"/>
</dbReference>
<evidence type="ECO:0000259" key="4">
    <source>
        <dbReference type="PROSITE" id="PS50995"/>
    </source>
</evidence>
<keyword evidence="2" id="KW-0238">DNA-binding</keyword>
<dbReference type="RefSeq" id="WP_119786120.1">
    <property type="nucleotide sequence ID" value="NZ_QYUQ01000002.1"/>
</dbReference>
<organism evidence="5 6">
    <name type="scientific">Noviherbaspirillum sedimenti</name>
    <dbReference type="NCBI Taxonomy" id="2320865"/>
    <lineage>
        <taxon>Bacteria</taxon>
        <taxon>Pseudomonadati</taxon>
        <taxon>Pseudomonadota</taxon>
        <taxon>Betaproteobacteria</taxon>
        <taxon>Burkholderiales</taxon>
        <taxon>Oxalobacteraceae</taxon>
        <taxon>Noviherbaspirillum</taxon>
    </lineage>
</organism>
<dbReference type="GO" id="GO:0003677">
    <property type="term" value="F:DNA binding"/>
    <property type="evidence" value="ECO:0007669"/>
    <property type="project" value="UniProtKB-KW"/>
</dbReference>
<dbReference type="PROSITE" id="PS50995">
    <property type="entry name" value="HTH_MARR_2"/>
    <property type="match status" value="1"/>
</dbReference>
<name>A0A3A3G2C8_9BURK</name>
<dbReference type="Pfam" id="PF01047">
    <property type="entry name" value="MarR"/>
    <property type="match status" value="1"/>
</dbReference>
<evidence type="ECO:0000256" key="3">
    <source>
        <dbReference type="ARBA" id="ARBA00023163"/>
    </source>
</evidence>
<dbReference type="PRINTS" id="PR00598">
    <property type="entry name" value="HTHMARR"/>
</dbReference>
<dbReference type="PANTHER" id="PTHR33164">
    <property type="entry name" value="TRANSCRIPTIONAL REGULATOR, MARR FAMILY"/>
    <property type="match status" value="1"/>
</dbReference>
<reference evidence="6" key="1">
    <citation type="submission" date="2018-09" db="EMBL/GenBank/DDBJ databases">
        <authorList>
            <person name="Zhu H."/>
        </authorList>
    </citation>
    <scope>NUCLEOTIDE SEQUENCE [LARGE SCALE GENOMIC DNA]</scope>
    <source>
        <strain evidence="6">K1S02-23</strain>
    </source>
</reference>
<dbReference type="InterPro" id="IPR036388">
    <property type="entry name" value="WH-like_DNA-bd_sf"/>
</dbReference>
<dbReference type="InterPro" id="IPR000835">
    <property type="entry name" value="HTH_MarR-typ"/>
</dbReference>
<gene>
    <name evidence="5" type="ORF">D3878_14400</name>
</gene>
<comment type="caution">
    <text evidence="5">The sequence shown here is derived from an EMBL/GenBank/DDBJ whole genome shotgun (WGS) entry which is preliminary data.</text>
</comment>
<keyword evidence="3" id="KW-0804">Transcription</keyword>
<dbReference type="OrthoDB" id="6195716at2"/>
<dbReference type="InterPro" id="IPR023187">
    <property type="entry name" value="Tscrpt_reg_MarR-type_CS"/>
</dbReference>
<dbReference type="SUPFAM" id="SSF46785">
    <property type="entry name" value="Winged helix' DNA-binding domain"/>
    <property type="match status" value="1"/>
</dbReference>
<dbReference type="SMART" id="SM00347">
    <property type="entry name" value="HTH_MARR"/>
    <property type="match status" value="1"/>
</dbReference>
<evidence type="ECO:0000256" key="2">
    <source>
        <dbReference type="ARBA" id="ARBA00023125"/>
    </source>
</evidence>
<accession>A0A3A3G2C8</accession>
<keyword evidence="6" id="KW-1185">Reference proteome</keyword>
<dbReference type="PANTHER" id="PTHR33164:SF87">
    <property type="entry name" value="MULTIPLE ANTIBIOTIC RESISTANCE PROTEIN MARR"/>
    <property type="match status" value="1"/>
</dbReference>
<keyword evidence="1" id="KW-0805">Transcription regulation</keyword>
<dbReference type="PROSITE" id="PS01117">
    <property type="entry name" value="HTH_MARR_1"/>
    <property type="match status" value="1"/>
</dbReference>
<evidence type="ECO:0000256" key="1">
    <source>
        <dbReference type="ARBA" id="ARBA00023015"/>
    </source>
</evidence>
<dbReference type="AlphaFoldDB" id="A0A3A3G2C8"/>
<evidence type="ECO:0000313" key="5">
    <source>
        <dbReference type="EMBL" id="RJG02617.1"/>
    </source>
</evidence>
<dbReference type="EMBL" id="QYUQ01000002">
    <property type="protein sequence ID" value="RJG02617.1"/>
    <property type="molecule type" value="Genomic_DNA"/>
</dbReference>
<dbReference type="GO" id="GO:0006950">
    <property type="term" value="P:response to stress"/>
    <property type="evidence" value="ECO:0007669"/>
    <property type="project" value="TreeGrafter"/>
</dbReference>
<protein>
    <submittedName>
        <fullName evidence="5">MarR family transcriptional regulator</fullName>
    </submittedName>
</protein>
<dbReference type="Gene3D" id="1.10.10.10">
    <property type="entry name" value="Winged helix-like DNA-binding domain superfamily/Winged helix DNA-binding domain"/>
    <property type="match status" value="1"/>
</dbReference>
<evidence type="ECO:0000313" key="6">
    <source>
        <dbReference type="Proteomes" id="UP000266327"/>
    </source>
</evidence>
<dbReference type="InterPro" id="IPR036390">
    <property type="entry name" value="WH_DNA-bd_sf"/>
</dbReference>
<dbReference type="InterPro" id="IPR039422">
    <property type="entry name" value="MarR/SlyA-like"/>
</dbReference>